<dbReference type="Proteomes" id="UP000092884">
    <property type="component" value="Chromosome"/>
</dbReference>
<dbReference type="InterPro" id="IPR015422">
    <property type="entry name" value="PyrdxlP-dep_Trfase_small"/>
</dbReference>
<dbReference type="Pfam" id="PF00266">
    <property type="entry name" value="Aminotran_5"/>
    <property type="match status" value="1"/>
</dbReference>
<protein>
    <recommendedName>
        <fullName evidence="2">Aminotransferase class V domain-containing protein</fullName>
    </recommendedName>
</protein>
<reference evidence="4" key="1">
    <citation type="submission" date="2016-07" db="EMBL/GenBank/DDBJ databases">
        <authorList>
            <person name="Florea S."/>
            <person name="Webb J.S."/>
            <person name="Jaromczyk J."/>
            <person name="Schardl C.L."/>
        </authorList>
    </citation>
    <scope>NUCLEOTIDE SEQUENCE [LARGE SCALE GENOMIC DNA]</scope>
    <source>
        <strain evidence="4">MIT 01-6242</strain>
    </source>
</reference>
<dbReference type="Gene3D" id="3.90.1150.10">
    <property type="entry name" value="Aspartate Aminotransferase, domain 1"/>
    <property type="match status" value="1"/>
</dbReference>
<gene>
    <name evidence="3" type="ORF">BBW65_07380</name>
</gene>
<keyword evidence="1" id="KW-0663">Pyridoxal phosphate</keyword>
<dbReference type="PANTHER" id="PTHR43586:SF8">
    <property type="entry name" value="CYSTEINE DESULFURASE 1, CHLOROPLASTIC"/>
    <property type="match status" value="1"/>
</dbReference>
<dbReference type="InterPro" id="IPR015424">
    <property type="entry name" value="PyrdxlP-dep_Trfase"/>
</dbReference>
<evidence type="ECO:0000313" key="3">
    <source>
        <dbReference type="EMBL" id="ANV98628.1"/>
    </source>
</evidence>
<dbReference type="SUPFAM" id="SSF53383">
    <property type="entry name" value="PLP-dependent transferases"/>
    <property type="match status" value="1"/>
</dbReference>
<evidence type="ECO:0000313" key="4">
    <source>
        <dbReference type="Proteomes" id="UP000092884"/>
    </source>
</evidence>
<dbReference type="Gene3D" id="3.40.640.10">
    <property type="entry name" value="Type I PLP-dependent aspartate aminotransferase-like (Major domain)"/>
    <property type="match status" value="1"/>
</dbReference>
<evidence type="ECO:0000259" key="2">
    <source>
        <dbReference type="Pfam" id="PF00266"/>
    </source>
</evidence>
<name>A0A1B1U780_9HELI</name>
<dbReference type="AlphaFoldDB" id="A0A1B1U780"/>
<sequence>MEAIYKTFFEPLLKDDEDKILQLRQSMLLRKGIRYFDFTASGLASKIINKRLKSFLPYYANTHSLASTNAIITTQMYQMAKEKIREALGLEKDFVILSVGSGATAAIKMFQEIMGIYIPPKTKQRIPLSLLQDLPQVFVGPYEHHSNEISFREGLCQTTRIPLNNAGLFDLESLKTQVAHAHNLLIGSFNLASNVTGLITPYEEVSEILRQKGGIIAFDMASSAPYMNIPSHLFDACYVSPHKFLGGIGSCGILAIREKLVDTDLPPTFAGGGTIKNSNRLIHSYLEDIGQRQEAGTPPVLQTLIASLSFALRNEVGLGLIAQREHILTQSLIYELKQIPATTIYGNLDVRRLGAVAFNVGGIHPHTLAEELSVKYGIQVRSGCSCAGPYGCDLFGLNDELKDKPNWLRVSVHYTHTLADIEYFVESLKKAIKSLRG</sequence>
<accession>A0A1B1U780</accession>
<dbReference type="PANTHER" id="PTHR43586">
    <property type="entry name" value="CYSTEINE DESULFURASE"/>
    <property type="match status" value="1"/>
</dbReference>
<proteinExistence type="predicted"/>
<dbReference type="STRING" id="222136.BBW65_07380"/>
<organism evidence="3 4">
    <name type="scientific">Helicobacter enhydrae</name>
    <dbReference type="NCBI Taxonomy" id="222136"/>
    <lineage>
        <taxon>Bacteria</taxon>
        <taxon>Pseudomonadati</taxon>
        <taxon>Campylobacterota</taxon>
        <taxon>Epsilonproteobacteria</taxon>
        <taxon>Campylobacterales</taxon>
        <taxon>Helicobacteraceae</taxon>
        <taxon>Helicobacter</taxon>
    </lineage>
</organism>
<feature type="domain" description="Aminotransferase class V" evidence="2">
    <location>
        <begin position="35"/>
        <end position="424"/>
    </location>
</feature>
<dbReference type="EMBL" id="CP016503">
    <property type="protein sequence ID" value="ANV98628.1"/>
    <property type="molecule type" value="Genomic_DNA"/>
</dbReference>
<dbReference type="InterPro" id="IPR015421">
    <property type="entry name" value="PyrdxlP-dep_Trfase_major"/>
</dbReference>
<keyword evidence="4" id="KW-1185">Reference proteome</keyword>
<dbReference type="InterPro" id="IPR000192">
    <property type="entry name" value="Aminotrans_V_dom"/>
</dbReference>
<evidence type="ECO:0000256" key="1">
    <source>
        <dbReference type="ARBA" id="ARBA00022898"/>
    </source>
</evidence>
<dbReference type="KEGG" id="het:BBW65_07380"/>